<dbReference type="InterPro" id="IPR036518">
    <property type="entry name" value="CobE/GbiG_C_sf"/>
</dbReference>
<dbReference type="RefSeq" id="WP_074827178.1">
    <property type="nucleotide sequence ID" value="NZ_FNTI01000001.1"/>
</dbReference>
<dbReference type="GO" id="GO:0009236">
    <property type="term" value="P:cobalamin biosynthetic process"/>
    <property type="evidence" value="ECO:0007669"/>
    <property type="project" value="InterPro"/>
</dbReference>
<dbReference type="Gene3D" id="3.30.420.180">
    <property type="entry name" value="CobE/GbiG C-terminal domain"/>
    <property type="match status" value="1"/>
</dbReference>
<dbReference type="AlphaFoldDB" id="A0A1M7FHD2"/>
<sequence length="122" mass="11832">MKIAGIGFRETAGIDSLRSALTSAGGPDGVMALATAVEKAEAVALVALAAELHLPIRAITPGALAAVETETRSERVAARFGTGSLAEAAALAAAGPAARLLGPRAVSADGMATAAIAEGDGP</sequence>
<organism evidence="2 3">
    <name type="scientific">Bradyrhizobium lablabi</name>
    <dbReference type="NCBI Taxonomy" id="722472"/>
    <lineage>
        <taxon>Bacteria</taxon>
        <taxon>Pseudomonadati</taxon>
        <taxon>Pseudomonadota</taxon>
        <taxon>Alphaproteobacteria</taxon>
        <taxon>Hyphomicrobiales</taxon>
        <taxon>Nitrobacteraceae</taxon>
        <taxon>Bradyrhizobium</taxon>
    </lineage>
</organism>
<evidence type="ECO:0000313" key="2">
    <source>
        <dbReference type="EMBL" id="SEE07480.1"/>
    </source>
</evidence>
<proteinExistence type="predicted"/>
<name>A0A1M7FHD2_9BRAD</name>
<dbReference type="EMBL" id="FNTI01000001">
    <property type="protein sequence ID" value="SEE07480.1"/>
    <property type="molecule type" value="Genomic_DNA"/>
</dbReference>
<evidence type="ECO:0000313" key="3">
    <source>
        <dbReference type="Proteomes" id="UP000183208"/>
    </source>
</evidence>
<dbReference type="OrthoDB" id="7475241at2"/>
<reference evidence="2 3" key="1">
    <citation type="submission" date="2016-10" db="EMBL/GenBank/DDBJ databases">
        <authorList>
            <person name="de Groot N.N."/>
        </authorList>
    </citation>
    <scope>NUCLEOTIDE SEQUENCE [LARGE SCALE GENOMIC DNA]</scope>
    <source>
        <strain evidence="2 3">GAS522</strain>
    </source>
</reference>
<keyword evidence="2" id="KW-0378">Hydrolase</keyword>
<dbReference type="Proteomes" id="UP000183208">
    <property type="component" value="Unassembled WGS sequence"/>
</dbReference>
<dbReference type="Pfam" id="PF01890">
    <property type="entry name" value="CbiG_C"/>
    <property type="match status" value="1"/>
</dbReference>
<dbReference type="GO" id="GO:0016787">
    <property type="term" value="F:hydrolase activity"/>
    <property type="evidence" value="ECO:0007669"/>
    <property type="project" value="UniProtKB-KW"/>
</dbReference>
<accession>A0A1M7FHD2</accession>
<dbReference type="SUPFAM" id="SSF159664">
    <property type="entry name" value="CobE/GbiG C-terminal domain-like"/>
    <property type="match status" value="1"/>
</dbReference>
<protein>
    <submittedName>
        <fullName evidence="2">Cobalt-precorrin 5A hydrolase</fullName>
    </submittedName>
</protein>
<dbReference type="InterPro" id="IPR002750">
    <property type="entry name" value="CobE/GbiG_C"/>
</dbReference>
<evidence type="ECO:0000259" key="1">
    <source>
        <dbReference type="Pfam" id="PF01890"/>
    </source>
</evidence>
<feature type="domain" description="CobE/GbiG C-terminal" evidence="1">
    <location>
        <begin position="3"/>
        <end position="117"/>
    </location>
</feature>
<gene>
    <name evidence="2" type="ORF">SAMN05444171_6169</name>
</gene>